<reference evidence="1" key="1">
    <citation type="journal article" date="2018" name="DNA Res.">
        <title>Multiple hybrid de novo genome assembly of finger millet, an orphan allotetraploid crop.</title>
        <authorList>
            <person name="Hatakeyama M."/>
            <person name="Aluri S."/>
            <person name="Balachadran M.T."/>
            <person name="Sivarajan S.R."/>
            <person name="Patrignani A."/>
            <person name="Gruter S."/>
            <person name="Poveda L."/>
            <person name="Shimizu-Inatsugi R."/>
            <person name="Baeten J."/>
            <person name="Francoijs K.J."/>
            <person name="Nataraja K.N."/>
            <person name="Reddy Y.A.N."/>
            <person name="Phadnis S."/>
            <person name="Ravikumar R.L."/>
            <person name="Schlapbach R."/>
            <person name="Sreeman S.M."/>
            <person name="Shimizu K.K."/>
        </authorList>
    </citation>
    <scope>NUCLEOTIDE SEQUENCE</scope>
</reference>
<evidence type="ECO:0000313" key="1">
    <source>
        <dbReference type="EMBL" id="GJM95738.1"/>
    </source>
</evidence>
<sequence>MPRRKTIAAAVVRERPRSRVSRAGPCLHSVRQNSPLWSPRARLWSLVPGVAELPRIFGRCGCCNNRKSGSPPSSDAGPSAPALVYSARSSAAFSTDLVCFARLATSWKHTTCRPR</sequence>
<accession>A0AAV5CBY3</accession>
<organism evidence="1 2">
    <name type="scientific">Eleusine coracana subsp. coracana</name>
    <dbReference type="NCBI Taxonomy" id="191504"/>
    <lineage>
        <taxon>Eukaryota</taxon>
        <taxon>Viridiplantae</taxon>
        <taxon>Streptophyta</taxon>
        <taxon>Embryophyta</taxon>
        <taxon>Tracheophyta</taxon>
        <taxon>Spermatophyta</taxon>
        <taxon>Magnoliopsida</taxon>
        <taxon>Liliopsida</taxon>
        <taxon>Poales</taxon>
        <taxon>Poaceae</taxon>
        <taxon>PACMAD clade</taxon>
        <taxon>Chloridoideae</taxon>
        <taxon>Cynodonteae</taxon>
        <taxon>Eleusininae</taxon>
        <taxon>Eleusine</taxon>
    </lineage>
</organism>
<comment type="caution">
    <text evidence="1">The sequence shown here is derived from an EMBL/GenBank/DDBJ whole genome shotgun (WGS) entry which is preliminary data.</text>
</comment>
<evidence type="ECO:0000313" key="2">
    <source>
        <dbReference type="Proteomes" id="UP001054889"/>
    </source>
</evidence>
<name>A0AAV5CBY3_ELECO</name>
<keyword evidence="2" id="KW-1185">Reference proteome</keyword>
<dbReference type="Proteomes" id="UP001054889">
    <property type="component" value="Unassembled WGS sequence"/>
</dbReference>
<proteinExistence type="predicted"/>
<dbReference type="EMBL" id="BQKI01000006">
    <property type="protein sequence ID" value="GJM95738.1"/>
    <property type="molecule type" value="Genomic_DNA"/>
</dbReference>
<gene>
    <name evidence="1" type="primary">ga12516</name>
    <name evidence="1" type="ORF">PR202_ga12516</name>
</gene>
<reference evidence="1" key="2">
    <citation type="submission" date="2021-12" db="EMBL/GenBank/DDBJ databases">
        <title>Resequencing data analysis of finger millet.</title>
        <authorList>
            <person name="Hatakeyama M."/>
            <person name="Aluri S."/>
            <person name="Balachadran M.T."/>
            <person name="Sivarajan S.R."/>
            <person name="Poveda L."/>
            <person name="Shimizu-Inatsugi R."/>
            <person name="Schlapbach R."/>
            <person name="Sreeman S.M."/>
            <person name="Shimizu K.K."/>
        </authorList>
    </citation>
    <scope>NUCLEOTIDE SEQUENCE</scope>
</reference>
<protein>
    <submittedName>
        <fullName evidence="1">Uncharacterized protein</fullName>
    </submittedName>
</protein>
<dbReference type="AlphaFoldDB" id="A0AAV5CBY3"/>